<comment type="caution">
    <text evidence="1">The sequence shown here is derived from an EMBL/GenBank/DDBJ whole genome shotgun (WGS) entry which is preliminary data.</text>
</comment>
<dbReference type="RefSeq" id="WP_179445880.1">
    <property type="nucleotide sequence ID" value="NZ_JACBZS010000001.1"/>
</dbReference>
<protein>
    <recommendedName>
        <fullName evidence="3">DUF1684 domain-containing protein</fullName>
    </recommendedName>
</protein>
<dbReference type="PANTHER" id="PTHR41913">
    <property type="entry name" value="DUF1684 DOMAIN-CONTAINING PROTEIN"/>
    <property type="match status" value="1"/>
</dbReference>
<dbReference type="PANTHER" id="PTHR41913:SF1">
    <property type="entry name" value="DUF1684 DOMAIN-CONTAINING PROTEIN"/>
    <property type="match status" value="1"/>
</dbReference>
<name>A0A7Z0DAW2_9ACTN</name>
<dbReference type="InterPro" id="IPR012467">
    <property type="entry name" value="DUF1684"/>
</dbReference>
<evidence type="ECO:0000313" key="1">
    <source>
        <dbReference type="EMBL" id="NYI72146.1"/>
    </source>
</evidence>
<evidence type="ECO:0008006" key="3">
    <source>
        <dbReference type="Google" id="ProtNLM"/>
    </source>
</evidence>
<sequence length="281" mass="30116">MSGSTIDAVHSDRVAVDAERRAVAERVEREQVFRAPFGVLSQVALHWLDESPQVLPALPGTWDVVDDTARVTVGAGEQIAPVEPDGSGAPIVGEARAGIGEAKSLHWLTLADGRRLELIRRTGRLGLRVLDPEAPARRAFGGLRAHDFDPAWIKDATFAAHPEPRRVTVDGAQPGLVHQREEIGVTEFAHDGRTHSLAVFGDHGVTAIFDDLGAGGAHAEWRVVPIEIGEDGSAVIDFNRATNFPAAFTPYGTCPKPPAENHLDLLVEAGELAPEPFEGAR</sequence>
<reference evidence="1 2" key="1">
    <citation type="submission" date="2020-07" db="EMBL/GenBank/DDBJ databases">
        <title>Sequencing the genomes of 1000 actinobacteria strains.</title>
        <authorList>
            <person name="Klenk H.-P."/>
        </authorList>
    </citation>
    <scope>NUCLEOTIDE SEQUENCE [LARGE SCALE GENOMIC DNA]</scope>
    <source>
        <strain evidence="1 2">DSM 103164</strain>
    </source>
</reference>
<organism evidence="1 2">
    <name type="scientific">Naumannella cuiyingiana</name>
    <dbReference type="NCBI Taxonomy" id="1347891"/>
    <lineage>
        <taxon>Bacteria</taxon>
        <taxon>Bacillati</taxon>
        <taxon>Actinomycetota</taxon>
        <taxon>Actinomycetes</taxon>
        <taxon>Propionibacteriales</taxon>
        <taxon>Propionibacteriaceae</taxon>
        <taxon>Naumannella</taxon>
    </lineage>
</organism>
<dbReference type="AlphaFoldDB" id="A0A7Z0DAW2"/>
<dbReference type="Pfam" id="PF07920">
    <property type="entry name" value="DUF1684"/>
    <property type="match status" value="1"/>
</dbReference>
<proteinExistence type="predicted"/>
<dbReference type="Proteomes" id="UP000527616">
    <property type="component" value="Unassembled WGS sequence"/>
</dbReference>
<gene>
    <name evidence="1" type="ORF">GGQ54_002706</name>
</gene>
<evidence type="ECO:0000313" key="2">
    <source>
        <dbReference type="Proteomes" id="UP000527616"/>
    </source>
</evidence>
<accession>A0A7Z0DAW2</accession>
<dbReference type="EMBL" id="JACBZS010000001">
    <property type="protein sequence ID" value="NYI72146.1"/>
    <property type="molecule type" value="Genomic_DNA"/>
</dbReference>
<keyword evidence="2" id="KW-1185">Reference proteome</keyword>